<dbReference type="Proteomes" id="UP000219688">
    <property type="component" value="Unassembled WGS sequence"/>
</dbReference>
<keyword evidence="2" id="KW-0472">Membrane</keyword>
<dbReference type="AlphaFoldDB" id="A0A285VRI0"/>
<gene>
    <name evidence="5" type="ORF">SAMN05421879_10880</name>
</gene>
<name>A0A285VRI0_9MICO</name>
<evidence type="ECO:0000313" key="5">
    <source>
        <dbReference type="EMBL" id="SOC56655.1"/>
    </source>
</evidence>
<keyword evidence="3" id="KW-0732">Signal</keyword>
<dbReference type="RefSeq" id="WP_170955477.1">
    <property type="nucleotide sequence ID" value="NZ_OBQK01000008.1"/>
</dbReference>
<evidence type="ECO:0000256" key="1">
    <source>
        <dbReference type="SAM" id="MobiDB-lite"/>
    </source>
</evidence>
<evidence type="ECO:0000256" key="3">
    <source>
        <dbReference type="SAM" id="SignalP"/>
    </source>
</evidence>
<accession>A0A285VRI0</accession>
<feature type="domain" description="VTT" evidence="4">
    <location>
        <begin position="5"/>
        <end position="119"/>
    </location>
</feature>
<keyword evidence="2" id="KW-1133">Transmembrane helix</keyword>
<proteinExistence type="predicted"/>
<feature type="signal peptide" evidence="3">
    <location>
        <begin position="1"/>
        <end position="19"/>
    </location>
</feature>
<feature type="transmembrane region" description="Helical" evidence="2">
    <location>
        <begin position="75"/>
        <end position="93"/>
    </location>
</feature>
<evidence type="ECO:0000256" key="2">
    <source>
        <dbReference type="SAM" id="Phobius"/>
    </source>
</evidence>
<sequence>MSSYPFAVAFAVLWCAAMARGQATYWIARTVTEQTLRRTSPAAGWRARVHQWLSSDAMDRGRGAIERCGLGAVPLAYLTVGVQTVILASAGVLRMRWLRFTLAQSLGAVLWATIYSTVGFAVWAAFFRGALAGGPWLVGTGAVALTLVVALGHRGYVVHRRRAQAAYPTPGSAAAARSAVTPARPSSR</sequence>
<feature type="chain" id="PRO_5038991867" evidence="3">
    <location>
        <begin position="20"/>
        <end position="188"/>
    </location>
</feature>
<reference evidence="6" key="1">
    <citation type="submission" date="2017-08" db="EMBL/GenBank/DDBJ databases">
        <authorList>
            <person name="Varghese N."/>
            <person name="Submissions S."/>
        </authorList>
    </citation>
    <scope>NUCLEOTIDE SEQUENCE [LARGE SCALE GENOMIC DNA]</scope>
    <source>
        <strain evidence="6">USBA17B2</strain>
    </source>
</reference>
<organism evidence="5 6">
    <name type="scientific">Ornithinimicrobium cerasi</name>
    <dbReference type="NCBI Taxonomy" id="2248773"/>
    <lineage>
        <taxon>Bacteria</taxon>
        <taxon>Bacillati</taxon>
        <taxon>Actinomycetota</taxon>
        <taxon>Actinomycetes</taxon>
        <taxon>Micrococcales</taxon>
        <taxon>Ornithinimicrobiaceae</taxon>
        <taxon>Ornithinimicrobium</taxon>
    </lineage>
</organism>
<dbReference type="EMBL" id="OBQK01000008">
    <property type="protein sequence ID" value="SOC56655.1"/>
    <property type="molecule type" value="Genomic_DNA"/>
</dbReference>
<dbReference type="InterPro" id="IPR032816">
    <property type="entry name" value="VTT_dom"/>
</dbReference>
<keyword evidence="6" id="KW-1185">Reference proteome</keyword>
<feature type="region of interest" description="Disordered" evidence="1">
    <location>
        <begin position="169"/>
        <end position="188"/>
    </location>
</feature>
<keyword evidence="2" id="KW-0812">Transmembrane</keyword>
<feature type="transmembrane region" description="Helical" evidence="2">
    <location>
        <begin position="133"/>
        <end position="152"/>
    </location>
</feature>
<evidence type="ECO:0000313" key="6">
    <source>
        <dbReference type="Proteomes" id="UP000219688"/>
    </source>
</evidence>
<dbReference type="Pfam" id="PF09335">
    <property type="entry name" value="VTT_dom"/>
    <property type="match status" value="1"/>
</dbReference>
<protein>
    <submittedName>
        <fullName evidence="5">Membrane protein DedA, SNARE-associated domain</fullName>
    </submittedName>
</protein>
<evidence type="ECO:0000259" key="4">
    <source>
        <dbReference type="Pfam" id="PF09335"/>
    </source>
</evidence>
<feature type="transmembrane region" description="Helical" evidence="2">
    <location>
        <begin position="105"/>
        <end position="127"/>
    </location>
</feature>